<dbReference type="STRING" id="1365484.W6Q615"/>
<dbReference type="FunFam" id="3.40.50.720:FF:000039">
    <property type="entry name" value="Alcohol dehydrogenase AdhP"/>
    <property type="match status" value="1"/>
</dbReference>
<dbReference type="GO" id="GO:0008270">
    <property type="term" value="F:zinc ion binding"/>
    <property type="evidence" value="ECO:0007669"/>
    <property type="project" value="InterPro"/>
</dbReference>
<evidence type="ECO:0000256" key="8">
    <source>
        <dbReference type="RuleBase" id="RU361277"/>
    </source>
</evidence>
<dbReference type="SUPFAM" id="SSF51735">
    <property type="entry name" value="NAD(P)-binding Rossmann-fold domains"/>
    <property type="match status" value="1"/>
</dbReference>
<keyword evidence="7" id="KW-0520">NAD</keyword>
<evidence type="ECO:0000259" key="9">
    <source>
        <dbReference type="SMART" id="SM00829"/>
    </source>
</evidence>
<organism evidence="10 11">
    <name type="scientific">Penicillium roqueforti (strain FM164)</name>
    <dbReference type="NCBI Taxonomy" id="1365484"/>
    <lineage>
        <taxon>Eukaryota</taxon>
        <taxon>Fungi</taxon>
        <taxon>Dikarya</taxon>
        <taxon>Ascomycota</taxon>
        <taxon>Pezizomycotina</taxon>
        <taxon>Eurotiomycetes</taxon>
        <taxon>Eurotiomycetidae</taxon>
        <taxon>Eurotiales</taxon>
        <taxon>Aspergillaceae</taxon>
        <taxon>Penicillium</taxon>
    </lineage>
</organism>
<gene>
    <name evidence="10" type="ORF">PROQFM164_S02g001891</name>
</gene>
<keyword evidence="4 8" id="KW-0479">Metal-binding</keyword>
<evidence type="ECO:0000256" key="1">
    <source>
        <dbReference type="ARBA" id="ARBA00001947"/>
    </source>
</evidence>
<evidence type="ECO:0000256" key="5">
    <source>
        <dbReference type="ARBA" id="ARBA00022833"/>
    </source>
</evidence>
<accession>W6Q615</accession>
<dbReference type="OMA" id="QWINSIC"/>
<evidence type="ECO:0000256" key="2">
    <source>
        <dbReference type="ARBA" id="ARBA00008072"/>
    </source>
</evidence>
<dbReference type="InterPro" id="IPR013149">
    <property type="entry name" value="ADH-like_C"/>
</dbReference>
<evidence type="ECO:0000256" key="4">
    <source>
        <dbReference type="ARBA" id="ARBA00022723"/>
    </source>
</evidence>
<dbReference type="Gene3D" id="3.40.50.720">
    <property type="entry name" value="NAD(P)-binding Rossmann-like Domain"/>
    <property type="match status" value="1"/>
</dbReference>
<dbReference type="InterPro" id="IPR020843">
    <property type="entry name" value="ER"/>
</dbReference>
<dbReference type="OrthoDB" id="1879366at2759"/>
<dbReference type="EMBL" id="HG792016">
    <property type="protein sequence ID" value="CDM31740.1"/>
    <property type="molecule type" value="Genomic_DNA"/>
</dbReference>
<dbReference type="PANTHER" id="PTHR42940">
    <property type="entry name" value="ALCOHOL DEHYDROGENASE 1-RELATED"/>
    <property type="match status" value="1"/>
</dbReference>
<feature type="domain" description="Enoyl reductase (ER)" evidence="9">
    <location>
        <begin position="17"/>
        <end position="345"/>
    </location>
</feature>
<evidence type="ECO:0000256" key="7">
    <source>
        <dbReference type="ARBA" id="ARBA00023027"/>
    </source>
</evidence>
<dbReference type="CDD" id="cd08297">
    <property type="entry name" value="CAD3"/>
    <property type="match status" value="1"/>
</dbReference>
<protein>
    <recommendedName>
        <fullName evidence="3">alcohol dehydrogenase</fullName>
        <ecNumber evidence="3">1.1.1.1</ecNumber>
    </recommendedName>
</protein>
<evidence type="ECO:0000256" key="6">
    <source>
        <dbReference type="ARBA" id="ARBA00023002"/>
    </source>
</evidence>
<sequence length="413" mass="44709">MTDIPKRQWAQVFETSGSALHFTQVPVPVPGATEVLVNIKYSGVCHSDLQAWKGGWPLDPKKGLIGGHEGVGIVVKTGEGVEDLAVGDHVGIQWINSICGSCVSCDSNDQRSCASAQFSGYTRDGTFQQYVVCKELCAVRIPPEAPLDKIAPILCAGVTVYRALQETGAQAGDIVAIAGAGGGLGTLACQYAKAMGFRVLAISSGAEKRTHCEKLGVDYFADYKSSKDLTRDIQRLTNGGPHAVVVVSSDDRPISQAVEYIRSRGTIVLVGLPPGAVIKADLFSVVIRMITIKGSYVGTREDTEEALEFFLRKNLAMQCQIMELEQLPQVYDMMEKASIKGRIVLRMPESAGMTELFDRPSLMPPLITPSFSPKDHNIGTLLAHRMEELGVKDFFAVPGTCAKIPFEKRHHQS</sequence>
<dbReference type="Gene3D" id="3.90.180.10">
    <property type="entry name" value="Medium-chain alcohol dehydrogenases, catalytic domain"/>
    <property type="match status" value="1"/>
</dbReference>
<dbReference type="SMART" id="SM00829">
    <property type="entry name" value="PKS_ER"/>
    <property type="match status" value="1"/>
</dbReference>
<dbReference type="SUPFAM" id="SSF50129">
    <property type="entry name" value="GroES-like"/>
    <property type="match status" value="1"/>
</dbReference>
<dbReference type="EC" id="1.1.1.1" evidence="3"/>
<dbReference type="AlphaFoldDB" id="W6Q615"/>
<dbReference type="InterPro" id="IPR036291">
    <property type="entry name" value="NAD(P)-bd_dom_sf"/>
</dbReference>
<keyword evidence="11" id="KW-1185">Reference proteome</keyword>
<dbReference type="Proteomes" id="UP000030686">
    <property type="component" value="Unassembled WGS sequence"/>
</dbReference>
<keyword evidence="5 8" id="KW-0862">Zinc</keyword>
<dbReference type="InterPro" id="IPR011032">
    <property type="entry name" value="GroES-like_sf"/>
</dbReference>
<reference evidence="10" key="1">
    <citation type="journal article" date="2014" name="Nat. Commun.">
        <title>Multiple recent horizontal transfers of a large genomic region in cheese making fungi.</title>
        <authorList>
            <person name="Cheeseman K."/>
            <person name="Ropars J."/>
            <person name="Renault P."/>
            <person name="Dupont J."/>
            <person name="Gouzy J."/>
            <person name="Branca A."/>
            <person name="Abraham A.L."/>
            <person name="Ceppi M."/>
            <person name="Conseiller E."/>
            <person name="Debuchy R."/>
            <person name="Malagnac F."/>
            <person name="Goarin A."/>
            <person name="Silar P."/>
            <person name="Lacoste S."/>
            <person name="Sallet E."/>
            <person name="Bensimon A."/>
            <person name="Giraud T."/>
            <person name="Brygoo Y."/>
        </authorList>
    </citation>
    <scope>NUCLEOTIDE SEQUENCE [LARGE SCALE GENOMIC DNA]</scope>
    <source>
        <strain evidence="10">FM164</strain>
    </source>
</reference>
<comment type="cofactor">
    <cofactor evidence="1 8">
        <name>Zn(2+)</name>
        <dbReference type="ChEBI" id="CHEBI:29105"/>
    </cofactor>
</comment>
<dbReference type="GO" id="GO:0004022">
    <property type="term" value="F:alcohol dehydrogenase (NAD+) activity"/>
    <property type="evidence" value="ECO:0007669"/>
    <property type="project" value="UniProtKB-EC"/>
</dbReference>
<dbReference type="GO" id="GO:0005737">
    <property type="term" value="C:cytoplasm"/>
    <property type="evidence" value="ECO:0007669"/>
    <property type="project" value="TreeGrafter"/>
</dbReference>
<dbReference type="InterPro" id="IPR002328">
    <property type="entry name" value="ADH_Zn_CS"/>
</dbReference>
<dbReference type="Pfam" id="PF00107">
    <property type="entry name" value="ADH_zinc_N"/>
    <property type="match status" value="1"/>
</dbReference>
<evidence type="ECO:0000313" key="10">
    <source>
        <dbReference type="EMBL" id="CDM31740.1"/>
    </source>
</evidence>
<evidence type="ECO:0000256" key="3">
    <source>
        <dbReference type="ARBA" id="ARBA00013190"/>
    </source>
</evidence>
<comment type="similarity">
    <text evidence="2 8">Belongs to the zinc-containing alcohol dehydrogenase family.</text>
</comment>
<evidence type="ECO:0000313" key="11">
    <source>
        <dbReference type="Proteomes" id="UP000030686"/>
    </source>
</evidence>
<keyword evidence="6" id="KW-0560">Oxidoreductase</keyword>
<dbReference type="PANTHER" id="PTHR42940:SF3">
    <property type="entry name" value="ALCOHOL DEHYDROGENASE 1-RELATED"/>
    <property type="match status" value="1"/>
</dbReference>
<proteinExistence type="inferred from homology"/>
<dbReference type="Pfam" id="PF08240">
    <property type="entry name" value="ADH_N"/>
    <property type="match status" value="1"/>
</dbReference>
<dbReference type="InterPro" id="IPR013154">
    <property type="entry name" value="ADH-like_N"/>
</dbReference>
<name>W6Q615_PENRF</name>
<dbReference type="PROSITE" id="PS00059">
    <property type="entry name" value="ADH_ZINC"/>
    <property type="match status" value="1"/>
</dbReference>